<comment type="caution">
    <text evidence="1">The sequence shown here is derived from an EMBL/GenBank/DDBJ whole genome shotgun (WGS) entry which is preliminary data.</text>
</comment>
<reference evidence="1 2" key="1">
    <citation type="journal article" date="2018" name="Sci. Data">
        <title>The draft genome sequence of cork oak.</title>
        <authorList>
            <person name="Ramos A.M."/>
            <person name="Usie A."/>
            <person name="Barbosa P."/>
            <person name="Barros P.M."/>
            <person name="Capote T."/>
            <person name="Chaves I."/>
            <person name="Simoes F."/>
            <person name="Abreu I."/>
            <person name="Carrasquinho I."/>
            <person name="Faro C."/>
            <person name="Guimaraes J.B."/>
            <person name="Mendonca D."/>
            <person name="Nobrega F."/>
            <person name="Rodrigues L."/>
            <person name="Saibo N.J.M."/>
            <person name="Varela M.C."/>
            <person name="Egas C."/>
            <person name="Matos J."/>
            <person name="Miguel C.M."/>
            <person name="Oliveira M.M."/>
            <person name="Ricardo C.P."/>
            <person name="Goncalves S."/>
        </authorList>
    </citation>
    <scope>NUCLEOTIDE SEQUENCE [LARGE SCALE GENOMIC DNA]</scope>
    <source>
        <strain evidence="2">cv. HL8</strain>
    </source>
</reference>
<dbReference type="Proteomes" id="UP000237347">
    <property type="component" value="Unassembled WGS sequence"/>
</dbReference>
<dbReference type="PANTHER" id="PTHR47926">
    <property type="entry name" value="PENTATRICOPEPTIDE REPEAT-CONTAINING PROTEIN"/>
    <property type="match status" value="1"/>
</dbReference>
<dbReference type="InterPro" id="IPR011990">
    <property type="entry name" value="TPR-like_helical_dom_sf"/>
</dbReference>
<dbReference type="GO" id="GO:0003723">
    <property type="term" value="F:RNA binding"/>
    <property type="evidence" value="ECO:0007669"/>
    <property type="project" value="InterPro"/>
</dbReference>
<dbReference type="AlphaFoldDB" id="A0AAW0KZ30"/>
<name>A0AAW0KZ30_QUESU</name>
<protein>
    <submittedName>
        <fullName evidence="1">Pentatricopeptide repeat-containing protein</fullName>
    </submittedName>
</protein>
<evidence type="ECO:0000313" key="1">
    <source>
        <dbReference type="EMBL" id="KAK7844622.1"/>
    </source>
</evidence>
<gene>
    <name evidence="1" type="primary">PCMP-E83_4</name>
    <name evidence="1" type="ORF">CFP56_010641</name>
</gene>
<dbReference type="GO" id="GO:0009451">
    <property type="term" value="P:RNA modification"/>
    <property type="evidence" value="ECO:0007669"/>
    <property type="project" value="InterPro"/>
</dbReference>
<sequence>MENHFGGEDGELDKRDLEDLISLQLDVSKELSLMELLNCIFCPLWAGSKALQMYEEMRLECIQPTDVTLLSVLHACCHVGLVERDMELLESMAKDRGLSLRSEHYACVVDLLGWAELLTKAKHIIDGLPKNWQAFLGSCSIHENKGNEVAKETGMSWIEIEKKVQSFVVVDRMHAQYGNIYGVLAELFRHMTDEG</sequence>
<dbReference type="InterPro" id="IPR046960">
    <property type="entry name" value="PPR_At4g14850-like_plant"/>
</dbReference>
<accession>A0AAW0KZ30</accession>
<dbReference type="EMBL" id="PKMF04000182">
    <property type="protein sequence ID" value="KAK7844622.1"/>
    <property type="molecule type" value="Genomic_DNA"/>
</dbReference>
<keyword evidence="2" id="KW-1185">Reference proteome</keyword>
<dbReference type="PANTHER" id="PTHR47926:SF374">
    <property type="entry name" value="PENTATRICOPEPTIDE REPEAT-CONTAINING PROTEIN"/>
    <property type="match status" value="1"/>
</dbReference>
<proteinExistence type="predicted"/>
<evidence type="ECO:0000313" key="2">
    <source>
        <dbReference type="Proteomes" id="UP000237347"/>
    </source>
</evidence>
<dbReference type="Gene3D" id="1.25.40.10">
    <property type="entry name" value="Tetratricopeptide repeat domain"/>
    <property type="match status" value="1"/>
</dbReference>
<organism evidence="1 2">
    <name type="scientific">Quercus suber</name>
    <name type="common">Cork oak</name>
    <dbReference type="NCBI Taxonomy" id="58331"/>
    <lineage>
        <taxon>Eukaryota</taxon>
        <taxon>Viridiplantae</taxon>
        <taxon>Streptophyta</taxon>
        <taxon>Embryophyta</taxon>
        <taxon>Tracheophyta</taxon>
        <taxon>Spermatophyta</taxon>
        <taxon>Magnoliopsida</taxon>
        <taxon>eudicotyledons</taxon>
        <taxon>Gunneridae</taxon>
        <taxon>Pentapetalae</taxon>
        <taxon>rosids</taxon>
        <taxon>fabids</taxon>
        <taxon>Fagales</taxon>
        <taxon>Fagaceae</taxon>
        <taxon>Quercus</taxon>
    </lineage>
</organism>